<protein>
    <submittedName>
        <fullName evidence="1">Uncharacterized protein</fullName>
    </submittedName>
</protein>
<reference evidence="1 2" key="1">
    <citation type="submission" date="2020-02" db="EMBL/GenBank/DDBJ databases">
        <title>Genome assembly of a novel Clostridium senegalense strain.</title>
        <authorList>
            <person name="Gupta T.B."/>
            <person name="Jauregui R."/>
            <person name="Maclean P."/>
            <person name="Nawarathana A."/>
            <person name="Brightwell G."/>
        </authorList>
    </citation>
    <scope>NUCLEOTIDE SEQUENCE [LARGE SCALE GENOMIC DNA]</scope>
    <source>
        <strain evidence="1 2">AGRFS4</strain>
    </source>
</reference>
<dbReference type="EMBL" id="JAAGPU010000014">
    <property type="protein sequence ID" value="NEU04974.1"/>
    <property type="molecule type" value="Genomic_DNA"/>
</dbReference>
<keyword evidence="2" id="KW-1185">Reference proteome</keyword>
<sequence>MKKKFAFLLMGGHYNPTEHKACFETEKQITYIFTVRNFKEACDKLILLEKEGVGAIELCGAFGAEKVEKLIELTNNKIAIGYITHKAEQDNLFEKFFGE</sequence>
<comment type="caution">
    <text evidence="1">The sequence shown here is derived from an EMBL/GenBank/DDBJ whole genome shotgun (WGS) entry which is preliminary data.</text>
</comment>
<proteinExistence type="predicted"/>
<dbReference type="RefSeq" id="WP_199869904.1">
    <property type="nucleotide sequence ID" value="NZ_JAAGPU010000014.1"/>
</dbReference>
<evidence type="ECO:0000313" key="1">
    <source>
        <dbReference type="EMBL" id="NEU04974.1"/>
    </source>
</evidence>
<organism evidence="1 2">
    <name type="scientific">Clostridium senegalense</name>
    <dbReference type="NCBI Taxonomy" id="1465809"/>
    <lineage>
        <taxon>Bacteria</taxon>
        <taxon>Bacillati</taxon>
        <taxon>Bacillota</taxon>
        <taxon>Clostridia</taxon>
        <taxon>Eubacteriales</taxon>
        <taxon>Clostridiaceae</taxon>
        <taxon>Clostridium</taxon>
    </lineage>
</organism>
<dbReference type="Proteomes" id="UP000481872">
    <property type="component" value="Unassembled WGS sequence"/>
</dbReference>
<evidence type="ECO:0000313" key="2">
    <source>
        <dbReference type="Proteomes" id="UP000481872"/>
    </source>
</evidence>
<accession>A0A6M0H425</accession>
<dbReference type="Pfam" id="PF20116">
    <property type="entry name" value="DUF6506"/>
    <property type="match status" value="1"/>
</dbReference>
<dbReference type="InterPro" id="IPR045441">
    <property type="entry name" value="DUF6506"/>
</dbReference>
<gene>
    <name evidence="1" type="ORF">G3M99_08925</name>
</gene>
<name>A0A6M0H425_9CLOT</name>
<dbReference type="AlphaFoldDB" id="A0A6M0H425"/>